<comment type="subcellular location">
    <subcellularLocation>
        <location evidence="9">Cell membrane</location>
        <topology evidence="9">Multi-pass membrane protein</topology>
    </subcellularLocation>
    <subcellularLocation>
        <location evidence="1">Membrane</location>
        <topology evidence="1">Multi-pass membrane protein</topology>
    </subcellularLocation>
</comment>
<dbReference type="GO" id="GO:0005886">
    <property type="term" value="C:plasma membrane"/>
    <property type="evidence" value="ECO:0007669"/>
    <property type="project" value="UniProtKB-SubCell"/>
</dbReference>
<keyword evidence="7 9" id="KW-0924">Ammonia transport</keyword>
<feature type="transmembrane region" description="Helical" evidence="9">
    <location>
        <begin position="6"/>
        <end position="27"/>
    </location>
</feature>
<name>A0A6L5GT94_9FIRM</name>
<dbReference type="NCBIfam" id="TIGR00836">
    <property type="entry name" value="amt"/>
    <property type="match status" value="1"/>
</dbReference>
<feature type="transmembrane region" description="Helical" evidence="9">
    <location>
        <begin position="282"/>
        <end position="302"/>
    </location>
</feature>
<feature type="transmembrane region" description="Helical" evidence="9">
    <location>
        <begin position="195"/>
        <end position="215"/>
    </location>
</feature>
<keyword evidence="12" id="KW-1185">Reference proteome</keyword>
<dbReference type="PROSITE" id="PS01219">
    <property type="entry name" value="AMMONIUM_TRANSP"/>
    <property type="match status" value="1"/>
</dbReference>
<dbReference type="InterPro" id="IPR029020">
    <property type="entry name" value="Ammonium/urea_transptr"/>
</dbReference>
<evidence type="ECO:0000256" key="7">
    <source>
        <dbReference type="ARBA" id="ARBA00023177"/>
    </source>
</evidence>
<evidence type="ECO:0000256" key="3">
    <source>
        <dbReference type="ARBA" id="ARBA00022448"/>
    </source>
</evidence>
<accession>A0A6L5GT94</accession>
<dbReference type="GO" id="GO:0008519">
    <property type="term" value="F:ammonium channel activity"/>
    <property type="evidence" value="ECO:0007669"/>
    <property type="project" value="InterPro"/>
</dbReference>
<gene>
    <name evidence="11" type="ORF">FRC53_08830</name>
</gene>
<comment type="similarity">
    <text evidence="2 9">Belongs to the ammonia transporter channel (TC 1.A.11.2) family.</text>
</comment>
<evidence type="ECO:0000313" key="12">
    <source>
        <dbReference type="Proteomes" id="UP000473648"/>
    </source>
</evidence>
<dbReference type="EMBL" id="VOGB01000005">
    <property type="protein sequence ID" value="MQM73499.1"/>
    <property type="molecule type" value="Genomic_DNA"/>
</dbReference>
<proteinExistence type="inferred from homology"/>
<dbReference type="Proteomes" id="UP000473648">
    <property type="component" value="Unassembled WGS sequence"/>
</dbReference>
<dbReference type="PANTHER" id="PTHR43029:SF10">
    <property type="entry name" value="AMMONIUM TRANSPORTER MEP2"/>
    <property type="match status" value="1"/>
</dbReference>
<feature type="transmembrane region" description="Helical" evidence="9">
    <location>
        <begin position="39"/>
        <end position="57"/>
    </location>
</feature>
<evidence type="ECO:0000256" key="6">
    <source>
        <dbReference type="ARBA" id="ARBA00023136"/>
    </source>
</evidence>
<evidence type="ECO:0000256" key="4">
    <source>
        <dbReference type="ARBA" id="ARBA00022692"/>
    </source>
</evidence>
<evidence type="ECO:0000256" key="2">
    <source>
        <dbReference type="ARBA" id="ARBA00005887"/>
    </source>
</evidence>
<comment type="caution">
    <text evidence="11">The sequence shown here is derived from an EMBL/GenBank/DDBJ whole genome shotgun (WGS) entry which is preliminary data.</text>
</comment>
<protein>
    <recommendedName>
        <fullName evidence="8 9">Ammonium transporter</fullName>
    </recommendedName>
</protein>
<keyword evidence="5 9" id="KW-1133">Transmembrane helix</keyword>
<dbReference type="SUPFAM" id="SSF111352">
    <property type="entry name" value="Ammonium transporter"/>
    <property type="match status" value="1"/>
</dbReference>
<organism evidence="11 12">
    <name type="scientific">Candidatus Pseudoramibacter fermentans</name>
    <dbReference type="NCBI Taxonomy" id="2594427"/>
    <lineage>
        <taxon>Bacteria</taxon>
        <taxon>Bacillati</taxon>
        <taxon>Bacillota</taxon>
        <taxon>Clostridia</taxon>
        <taxon>Eubacteriales</taxon>
        <taxon>Eubacteriaceae</taxon>
        <taxon>Pseudoramibacter</taxon>
    </lineage>
</organism>
<dbReference type="InterPro" id="IPR024041">
    <property type="entry name" value="NH4_transpt_AmtB-like_dom"/>
</dbReference>
<feature type="transmembrane region" description="Helical" evidence="9">
    <location>
        <begin position="227"/>
        <end position="248"/>
    </location>
</feature>
<keyword evidence="4 9" id="KW-0812">Transmembrane</keyword>
<keyword evidence="6 9" id="KW-0472">Membrane</keyword>
<evidence type="ECO:0000256" key="9">
    <source>
        <dbReference type="RuleBase" id="RU362002"/>
    </source>
</evidence>
<keyword evidence="3 9" id="KW-0813">Transport</keyword>
<dbReference type="PANTHER" id="PTHR43029">
    <property type="entry name" value="AMMONIUM TRANSPORTER MEP2"/>
    <property type="match status" value="1"/>
</dbReference>
<feature type="transmembrane region" description="Helical" evidence="9">
    <location>
        <begin position="96"/>
        <end position="118"/>
    </location>
</feature>
<feature type="domain" description="Ammonium transporter AmtB-like" evidence="10">
    <location>
        <begin position="7"/>
        <end position="407"/>
    </location>
</feature>
<feature type="transmembrane region" description="Helical" evidence="9">
    <location>
        <begin position="125"/>
        <end position="146"/>
    </location>
</feature>
<dbReference type="AlphaFoldDB" id="A0A6L5GT94"/>
<feature type="transmembrane region" description="Helical" evidence="9">
    <location>
        <begin position="354"/>
        <end position="377"/>
    </location>
</feature>
<reference evidence="11" key="1">
    <citation type="journal article" date="2020" name="Appl. Environ. Microbiol.">
        <title>Medium-Chain Fatty Acid Synthesis by 'Candidatus Weimeria bifida' gen. nov., sp. nov., and 'Candidatus Pseudoramibacter fermentans' sp. nov.</title>
        <authorList>
            <person name="Scarborough M.J."/>
            <person name="Myers K.S."/>
            <person name="Donohue T.J."/>
            <person name="Noguera D.R."/>
        </authorList>
    </citation>
    <scope>NUCLEOTIDE SEQUENCE</scope>
    <source>
        <strain evidence="11">EUB1.1</strain>
    </source>
</reference>
<evidence type="ECO:0000256" key="1">
    <source>
        <dbReference type="ARBA" id="ARBA00004141"/>
    </source>
</evidence>
<evidence type="ECO:0000256" key="8">
    <source>
        <dbReference type="ARBA" id="ARBA00050025"/>
    </source>
</evidence>
<evidence type="ECO:0000313" key="11">
    <source>
        <dbReference type="EMBL" id="MQM73499.1"/>
    </source>
</evidence>
<evidence type="ECO:0000256" key="5">
    <source>
        <dbReference type="ARBA" id="ARBA00022989"/>
    </source>
</evidence>
<feature type="transmembrane region" description="Helical" evidence="9">
    <location>
        <begin position="314"/>
        <end position="334"/>
    </location>
</feature>
<dbReference type="InterPro" id="IPR001905">
    <property type="entry name" value="Ammonium_transpt"/>
</dbReference>
<dbReference type="InterPro" id="IPR018047">
    <property type="entry name" value="Ammonium_transpt_CS"/>
</dbReference>
<sequence length="414" mass="43947">MNSGNTAFVLICACLVMIMTPGLAFFYGGLGRRKNVLNTMMMSLFIMGLASVLWIAFGYSVSFCGDHGGIIGTFHQACMRGMFKGTSTYAPSIPKMAYVVFQMMFAMITPALITGAVAGRMNFKAIFFFILFWLILVYFPLAHMVWGAGGLIGSKLHALDFAGGDVVHISSGFSGLILALMIGRRQGYNRVSYRTHNIPFVVLGAALLWFGWYGFNSGSALAANGLAAHAFVTTNTAAATCMMIWMLIDVIVSGKPTVVGASTGAVLGLVAITPGAGFVPVWASFIIGGAAAPISYFMISYVKPKLGYDDALDAFGCHGVGGIWGGIATGLFTSKAINPAAKWNGLFLSGGSHLLLMQLAGIALTIVIAVVGSLVIAKILSLFMPLRVNKEDERRGLDETQHGEKAYPAFTGMD</sequence>
<dbReference type="Pfam" id="PF00909">
    <property type="entry name" value="Ammonium_transp"/>
    <property type="match status" value="1"/>
</dbReference>
<evidence type="ECO:0000259" key="10">
    <source>
        <dbReference type="Pfam" id="PF00909"/>
    </source>
</evidence>
<dbReference type="Gene3D" id="1.10.3430.10">
    <property type="entry name" value="Ammonium transporter AmtB like domains"/>
    <property type="match status" value="1"/>
</dbReference>
<feature type="transmembrane region" description="Helical" evidence="9">
    <location>
        <begin position="257"/>
        <end position="276"/>
    </location>
</feature>
<feature type="transmembrane region" description="Helical" evidence="9">
    <location>
        <begin position="166"/>
        <end position="183"/>
    </location>
</feature>